<evidence type="ECO:0000313" key="1">
    <source>
        <dbReference type="EMBL" id="KAH6923908.1"/>
    </source>
</evidence>
<gene>
    <name evidence="1" type="ORF">HPB50_009212</name>
</gene>
<keyword evidence="2" id="KW-1185">Reference proteome</keyword>
<comment type="caution">
    <text evidence="1">The sequence shown here is derived from an EMBL/GenBank/DDBJ whole genome shotgun (WGS) entry which is preliminary data.</text>
</comment>
<proteinExistence type="predicted"/>
<name>A0ACB7RMP5_HYAAI</name>
<dbReference type="Proteomes" id="UP000821845">
    <property type="component" value="Chromosome 8"/>
</dbReference>
<dbReference type="EMBL" id="CM023488">
    <property type="protein sequence ID" value="KAH6923908.1"/>
    <property type="molecule type" value="Genomic_DNA"/>
</dbReference>
<protein>
    <submittedName>
        <fullName evidence="1">Uncharacterized protein</fullName>
    </submittedName>
</protein>
<sequence length="951" mass="104635">MAPPATRKRRSNETAQPSAPKRCRSGNNPPSPGSRVNVAVRVRPLSEREAETASIVRVVDDRCLVFDPKAEAEPFYFQGQRACGGLVKPNKDQTFMFDQVFDENKDNEFVFERTTKDMLKTLLDGCNCSVFAYGATGAGKTFTMLGSEDCPGVVSLTAGELYRLVDKLRSEGQSCDVAVAYLEVYNEVVRDLLNPNGPSLAVRDDPTKGIAIPNLSIHKVKEAGALFELLLKGNKNRTQHATDANAESSRSHAIFQVYVTQTENVTSTSKGIRVSKMSFVDLAGSERAAAVSRNIKDRMREGTKINLSLLALGNCIDALSKGGAQRVPYRGSKLTHILKDSLGGTCRTLMIAAVSPSKLSYTETHNTLKYAERAMKIELQAKKNVLNVNVHMSMYSALIEEYKQKVEGLQRKLDKVEGEKSALEAEVLGLKDNLASVTASRDALLLKQENGGSSGCSVQTRRVDDLSTTPVLSPSVEMKSQPCDARMKYYVDAARKIYGLRAKIISQIWENETIIRTSLVKENWKQQVAKTVKVLQGCNEDAMKESERLEHFLQSQAAKRLAAKEKLEALDNDRRRNFEAGKDLLEEASAAGCLEAVEAEIAALEPLVEQAESRGQRQMFADLAELLGQKCCHWEGLNSIAIPHMRSLYVILEARNCCSSDQRDAHAAVVKKYSSLKCCGQLAHLSPFSWGPLPHARPRVPGVTWADEQQEVVDGPLDLVSLLHAPDWRLATTVRRKSTALPSRKFEDSFEGEDPWYTGDATCVRFPNGSPHPRRHQHSGNADMGGMSGTPTAPSMSPMQSNAANETFVWNSPRLRALEPVAPAWSSAQSNAADETFVSNTPRLRVFEPISSPQPSKSTTSAPPRKFDKYRPSVEYKENTGPRHMLAAPGSIGSHHQPSRRALRKSLSLSNLPQPTSRVAPTPRSAALLPGGRAHHLAGRFRQPQNSRRVP</sequence>
<reference evidence="1" key="1">
    <citation type="submission" date="2020-05" db="EMBL/GenBank/DDBJ databases">
        <title>Large-scale comparative analyses of tick genomes elucidate their genetic diversity and vector capacities.</title>
        <authorList>
            <person name="Jia N."/>
            <person name="Wang J."/>
            <person name="Shi W."/>
            <person name="Du L."/>
            <person name="Sun Y."/>
            <person name="Zhan W."/>
            <person name="Jiang J."/>
            <person name="Wang Q."/>
            <person name="Zhang B."/>
            <person name="Ji P."/>
            <person name="Sakyi L.B."/>
            <person name="Cui X."/>
            <person name="Yuan T."/>
            <person name="Jiang B."/>
            <person name="Yang W."/>
            <person name="Lam T.T.-Y."/>
            <person name="Chang Q."/>
            <person name="Ding S."/>
            <person name="Wang X."/>
            <person name="Zhu J."/>
            <person name="Ruan X."/>
            <person name="Zhao L."/>
            <person name="Wei J."/>
            <person name="Que T."/>
            <person name="Du C."/>
            <person name="Cheng J."/>
            <person name="Dai P."/>
            <person name="Han X."/>
            <person name="Huang E."/>
            <person name="Gao Y."/>
            <person name="Liu J."/>
            <person name="Shao H."/>
            <person name="Ye R."/>
            <person name="Li L."/>
            <person name="Wei W."/>
            <person name="Wang X."/>
            <person name="Wang C."/>
            <person name="Yang T."/>
            <person name="Huo Q."/>
            <person name="Li W."/>
            <person name="Guo W."/>
            <person name="Chen H."/>
            <person name="Zhou L."/>
            <person name="Ni X."/>
            <person name="Tian J."/>
            <person name="Zhou Y."/>
            <person name="Sheng Y."/>
            <person name="Liu T."/>
            <person name="Pan Y."/>
            <person name="Xia L."/>
            <person name="Li J."/>
            <person name="Zhao F."/>
            <person name="Cao W."/>
        </authorList>
    </citation>
    <scope>NUCLEOTIDE SEQUENCE</scope>
    <source>
        <strain evidence="1">Hyas-2018</strain>
    </source>
</reference>
<organism evidence="1 2">
    <name type="scientific">Hyalomma asiaticum</name>
    <name type="common">Tick</name>
    <dbReference type="NCBI Taxonomy" id="266040"/>
    <lineage>
        <taxon>Eukaryota</taxon>
        <taxon>Metazoa</taxon>
        <taxon>Ecdysozoa</taxon>
        <taxon>Arthropoda</taxon>
        <taxon>Chelicerata</taxon>
        <taxon>Arachnida</taxon>
        <taxon>Acari</taxon>
        <taxon>Parasitiformes</taxon>
        <taxon>Ixodida</taxon>
        <taxon>Ixodoidea</taxon>
        <taxon>Ixodidae</taxon>
        <taxon>Hyalomminae</taxon>
        <taxon>Hyalomma</taxon>
    </lineage>
</organism>
<evidence type="ECO:0000313" key="2">
    <source>
        <dbReference type="Proteomes" id="UP000821845"/>
    </source>
</evidence>
<accession>A0ACB7RMP5</accession>